<keyword evidence="2" id="KW-1185">Reference proteome</keyword>
<dbReference type="EMBL" id="JAHYIQ010000003">
    <property type="protein sequence ID" value="KAK1133286.1"/>
    <property type="molecule type" value="Genomic_DNA"/>
</dbReference>
<gene>
    <name evidence="1" type="ORF">K0M31_011102</name>
</gene>
<proteinExistence type="predicted"/>
<comment type="caution">
    <text evidence="1">The sequence shown here is derived from an EMBL/GenBank/DDBJ whole genome shotgun (WGS) entry which is preliminary data.</text>
</comment>
<accession>A0AA40G9L8</accession>
<evidence type="ECO:0000313" key="2">
    <source>
        <dbReference type="Proteomes" id="UP001177670"/>
    </source>
</evidence>
<dbReference type="Proteomes" id="UP001177670">
    <property type="component" value="Unassembled WGS sequence"/>
</dbReference>
<sequence length="93" mass="10287">LHDHSYSTAYAASIPTLFANNSMDTLMICDQGTASSLAIANNVHELEEFVNLYRGPYFVWRNAAVGEPTIGCDQFLIASSLQTTYEQFCPVFS</sequence>
<evidence type="ECO:0000313" key="1">
    <source>
        <dbReference type="EMBL" id="KAK1133286.1"/>
    </source>
</evidence>
<protein>
    <submittedName>
        <fullName evidence="1">Uncharacterized protein</fullName>
    </submittedName>
</protein>
<reference evidence="1" key="1">
    <citation type="submission" date="2021-10" db="EMBL/GenBank/DDBJ databases">
        <title>Melipona bicolor Genome sequencing and assembly.</title>
        <authorList>
            <person name="Araujo N.S."/>
            <person name="Arias M.C."/>
        </authorList>
    </citation>
    <scope>NUCLEOTIDE SEQUENCE</scope>
    <source>
        <strain evidence="1">USP_2M_L1-L4_2017</strain>
        <tissue evidence="1">Whole body</tissue>
    </source>
</reference>
<dbReference type="AlphaFoldDB" id="A0AA40G9L8"/>
<feature type="non-terminal residue" evidence="1">
    <location>
        <position position="1"/>
    </location>
</feature>
<organism evidence="1 2">
    <name type="scientific">Melipona bicolor</name>
    <dbReference type="NCBI Taxonomy" id="60889"/>
    <lineage>
        <taxon>Eukaryota</taxon>
        <taxon>Metazoa</taxon>
        <taxon>Ecdysozoa</taxon>
        <taxon>Arthropoda</taxon>
        <taxon>Hexapoda</taxon>
        <taxon>Insecta</taxon>
        <taxon>Pterygota</taxon>
        <taxon>Neoptera</taxon>
        <taxon>Endopterygota</taxon>
        <taxon>Hymenoptera</taxon>
        <taxon>Apocrita</taxon>
        <taxon>Aculeata</taxon>
        <taxon>Apoidea</taxon>
        <taxon>Anthophila</taxon>
        <taxon>Apidae</taxon>
        <taxon>Melipona</taxon>
    </lineage>
</organism>
<name>A0AA40G9L8_9HYME</name>